<proteinExistence type="predicted"/>
<dbReference type="Proteomes" id="UP001185331">
    <property type="component" value="Unassembled WGS sequence"/>
</dbReference>
<comment type="caution">
    <text evidence="1">The sequence shown here is derived from an EMBL/GenBank/DDBJ whole genome shotgun (WGS) entry which is preliminary data.</text>
</comment>
<accession>A0AAE3XIW7</accession>
<evidence type="ECO:0000313" key="1">
    <source>
        <dbReference type="EMBL" id="MDR6221417.1"/>
    </source>
</evidence>
<dbReference type="EMBL" id="JAVDQK010000033">
    <property type="protein sequence ID" value="MDR6221417.1"/>
    <property type="molecule type" value="Genomic_DNA"/>
</dbReference>
<protein>
    <submittedName>
        <fullName evidence="1">Uncharacterized protein</fullName>
    </submittedName>
</protein>
<dbReference type="AlphaFoldDB" id="A0AAE3XIW7"/>
<reference evidence="1" key="1">
    <citation type="submission" date="2023-07" db="EMBL/GenBank/DDBJ databases">
        <title>Sorghum-associated microbial communities from plants grown in Nebraska, USA.</title>
        <authorList>
            <person name="Schachtman D."/>
        </authorList>
    </citation>
    <scope>NUCLEOTIDE SEQUENCE</scope>
    <source>
        <strain evidence="1">BE330</strain>
    </source>
</reference>
<name>A0AAE3XIW7_9DEIO</name>
<gene>
    <name evidence="1" type="ORF">J2Y00_005053</name>
</gene>
<sequence length="213" mass="22454">MADPESSRAVGERHVLGLSPIAQDAIPNPQHINFPKCQVLSGHLFAALQFGYDVGGVYLKGAGGNVQALPADYPGDEHLASWSAAYFEMAMTQVAAGFAAGELITGQGLGDGHADLDNSDRNLFAWMQDKAQLAGQLTGVRFARFEDAVGAATTLLRTSPWYEALQESAFPAVLLTQREMTVGACLDALGPFGVTTAHIGRGRVPNPDQAACP</sequence>
<evidence type="ECO:0000313" key="2">
    <source>
        <dbReference type="Proteomes" id="UP001185331"/>
    </source>
</evidence>
<organism evidence="1 2">
    <name type="scientific">Deinococcus soli</name>
    <name type="common">ex Cha et al. 2016</name>
    <dbReference type="NCBI Taxonomy" id="1309411"/>
    <lineage>
        <taxon>Bacteria</taxon>
        <taxon>Thermotogati</taxon>
        <taxon>Deinococcota</taxon>
        <taxon>Deinococci</taxon>
        <taxon>Deinococcales</taxon>
        <taxon>Deinococcaceae</taxon>
        <taxon>Deinococcus</taxon>
    </lineage>
</organism>